<evidence type="ECO:0000313" key="15">
    <source>
        <dbReference type="Proteomes" id="UP001321804"/>
    </source>
</evidence>
<dbReference type="PANTHER" id="PTHR30570">
    <property type="entry name" value="PERIPLASMIC PHOSPHATE BINDING COMPONENT OF PHOSPHATE ABC TRANSPORTER"/>
    <property type="match status" value="1"/>
</dbReference>
<dbReference type="InterPro" id="IPR011862">
    <property type="entry name" value="Phos-bd"/>
</dbReference>
<evidence type="ECO:0000259" key="13">
    <source>
        <dbReference type="Pfam" id="PF12849"/>
    </source>
</evidence>
<dbReference type="SUPFAM" id="SSF53850">
    <property type="entry name" value="Periplasmic binding protein-like II"/>
    <property type="match status" value="1"/>
</dbReference>
<name>A0AAU9D0J3_9LACO</name>
<gene>
    <name evidence="14" type="ORF">KIMC2_03670</name>
</gene>
<dbReference type="AlphaFoldDB" id="A0AAU9D0J3"/>
<evidence type="ECO:0000256" key="6">
    <source>
        <dbReference type="ARBA" id="ARBA00022475"/>
    </source>
</evidence>
<dbReference type="CDD" id="cd13653">
    <property type="entry name" value="PBP2_phosphate_like_1"/>
    <property type="match status" value="1"/>
</dbReference>
<evidence type="ECO:0000256" key="8">
    <source>
        <dbReference type="ARBA" id="ARBA00022729"/>
    </source>
</evidence>
<keyword evidence="10 12" id="KW-0564">Palmitate</keyword>
<evidence type="ECO:0000256" key="4">
    <source>
        <dbReference type="ARBA" id="ARBA00011529"/>
    </source>
</evidence>
<comment type="function">
    <text evidence="1">Part of the ABC transporter complex PstSACB involved in phosphate import.</text>
</comment>
<dbReference type="RefSeq" id="WP_317697414.1">
    <property type="nucleotide sequence ID" value="NZ_AP026801.1"/>
</dbReference>
<dbReference type="PROSITE" id="PS51257">
    <property type="entry name" value="PROKAR_LIPOPROTEIN"/>
    <property type="match status" value="1"/>
</dbReference>
<accession>A0AAU9D0J3</accession>
<evidence type="ECO:0000256" key="3">
    <source>
        <dbReference type="ARBA" id="ARBA00008725"/>
    </source>
</evidence>
<evidence type="ECO:0000256" key="2">
    <source>
        <dbReference type="ARBA" id="ARBA00004193"/>
    </source>
</evidence>
<protein>
    <recommendedName>
        <fullName evidence="12">Phosphate-binding protein</fullName>
    </recommendedName>
</protein>
<keyword evidence="6 12" id="KW-1003">Cell membrane</keyword>
<evidence type="ECO:0000256" key="1">
    <source>
        <dbReference type="ARBA" id="ARBA00002841"/>
    </source>
</evidence>
<dbReference type="Proteomes" id="UP001321804">
    <property type="component" value="Chromosome"/>
</dbReference>
<evidence type="ECO:0000256" key="7">
    <source>
        <dbReference type="ARBA" id="ARBA00022592"/>
    </source>
</evidence>
<keyword evidence="7 12" id="KW-0592">Phosphate transport</keyword>
<proteinExistence type="inferred from homology"/>
<dbReference type="PANTHER" id="PTHR30570:SF4">
    <property type="entry name" value="PHOSPHATE-BINDING PROTEIN PSTS 1"/>
    <property type="match status" value="1"/>
</dbReference>
<feature type="signal peptide" evidence="12">
    <location>
        <begin position="1"/>
        <end position="21"/>
    </location>
</feature>
<dbReference type="GO" id="GO:0042301">
    <property type="term" value="F:phosphate ion binding"/>
    <property type="evidence" value="ECO:0007669"/>
    <property type="project" value="UniProtKB-UniRule"/>
</dbReference>
<comment type="subcellular location">
    <subcellularLocation>
        <location evidence="2 12">Cell membrane</location>
        <topology evidence="2 12">Lipid-anchor</topology>
    </subcellularLocation>
</comment>
<evidence type="ECO:0000256" key="11">
    <source>
        <dbReference type="ARBA" id="ARBA00023288"/>
    </source>
</evidence>
<comment type="function">
    <text evidence="12">Involved in the system for phosphate transport across the cytoplasmic membrane.</text>
</comment>
<evidence type="ECO:0000256" key="12">
    <source>
        <dbReference type="RuleBase" id="RU367119"/>
    </source>
</evidence>
<dbReference type="KEGG" id="xak:KIMC2_03670"/>
<keyword evidence="5 12" id="KW-0813">Transport</keyword>
<organism evidence="14 15">
    <name type="scientific">Xylocopilactobacillus apis</name>
    <dbReference type="NCBI Taxonomy" id="2932183"/>
    <lineage>
        <taxon>Bacteria</taxon>
        <taxon>Bacillati</taxon>
        <taxon>Bacillota</taxon>
        <taxon>Bacilli</taxon>
        <taxon>Lactobacillales</taxon>
        <taxon>Lactobacillaceae</taxon>
        <taxon>Xylocopilactobacillus</taxon>
    </lineage>
</organism>
<evidence type="ECO:0000313" key="14">
    <source>
        <dbReference type="EMBL" id="BDR55805.1"/>
    </source>
</evidence>
<keyword evidence="9" id="KW-0472">Membrane</keyword>
<dbReference type="EMBL" id="AP026801">
    <property type="protein sequence ID" value="BDR55805.1"/>
    <property type="molecule type" value="Genomic_DNA"/>
</dbReference>
<dbReference type="NCBIfam" id="TIGR02136">
    <property type="entry name" value="ptsS_2"/>
    <property type="match status" value="1"/>
</dbReference>
<evidence type="ECO:0000256" key="10">
    <source>
        <dbReference type="ARBA" id="ARBA00023139"/>
    </source>
</evidence>
<dbReference type="Pfam" id="PF12849">
    <property type="entry name" value="PBP_like_2"/>
    <property type="match status" value="1"/>
</dbReference>
<dbReference type="GO" id="GO:0006817">
    <property type="term" value="P:phosphate ion transport"/>
    <property type="evidence" value="ECO:0007669"/>
    <property type="project" value="UniProtKB-UniRule"/>
</dbReference>
<keyword evidence="15" id="KW-1185">Reference proteome</keyword>
<keyword evidence="8 12" id="KW-0732">Signal</keyword>
<dbReference type="Gene3D" id="3.40.190.10">
    <property type="entry name" value="Periplasmic binding protein-like II"/>
    <property type="match status" value="2"/>
</dbReference>
<feature type="domain" description="PBP" evidence="13">
    <location>
        <begin position="30"/>
        <end position="255"/>
    </location>
</feature>
<keyword evidence="11 12" id="KW-0449">Lipoprotein</keyword>
<dbReference type="GO" id="GO:0005886">
    <property type="term" value="C:plasma membrane"/>
    <property type="evidence" value="ECO:0007669"/>
    <property type="project" value="UniProtKB-SubCell"/>
</dbReference>
<reference evidence="14 15" key="1">
    <citation type="journal article" date="2023" name="Microbiol. Spectr.">
        <title>Symbiosis of Carpenter Bees with Uncharacterized Lactic Acid Bacteria Showing NAD Auxotrophy.</title>
        <authorList>
            <person name="Kawasaki S."/>
            <person name="Ozawa K."/>
            <person name="Mori T."/>
            <person name="Yamamoto A."/>
            <person name="Ito M."/>
            <person name="Ohkuma M."/>
            <person name="Sakamoto M."/>
            <person name="Matsutani M."/>
        </authorList>
    </citation>
    <scope>NUCLEOTIDE SEQUENCE [LARGE SCALE GENOMIC DNA]</scope>
    <source>
        <strain evidence="14 15">KimC2</strain>
    </source>
</reference>
<evidence type="ECO:0000256" key="5">
    <source>
        <dbReference type="ARBA" id="ARBA00022448"/>
    </source>
</evidence>
<feature type="chain" id="PRO_5043094294" description="Phosphate-binding protein" evidence="12">
    <location>
        <begin position="22"/>
        <end position="294"/>
    </location>
</feature>
<sequence>MKYKKLLLFLILPVVALSLTACGVKVKGQQLTAVGSTALQPLVEAAAEDYSQTHSGIFVNVQGGGSGTGLSEIQQGAVDIGMSDLFAEEKRGIDTKQLQDHRLLVTGIAPVVNNKVKVENLTFKQLRDIFSGKITNWKKITGQNLPIVIVNRANGSGTRFNFEKIVLNGQTAKASQEQDSSGMTISIVSSTPGAISYVSFAYLKNSVLQPTVEGVRPTQKNVTTNKWKIWSYEHLYTRKNPNKTTVSFLNYLQSEKLTELIKSMKYIPTSQMKVERDVNGKVKKLAPELNHGSN</sequence>
<evidence type="ECO:0000256" key="9">
    <source>
        <dbReference type="ARBA" id="ARBA00023136"/>
    </source>
</evidence>
<comment type="similarity">
    <text evidence="3 12">Belongs to the PstS family.</text>
</comment>
<dbReference type="InterPro" id="IPR050811">
    <property type="entry name" value="Phosphate_ABC_transporter"/>
</dbReference>
<comment type="subunit">
    <text evidence="4 12">The complex is composed of two ATP-binding proteins (PstB), two transmembrane proteins (PstC and PstA) and a solute-binding protein (PstS).</text>
</comment>
<dbReference type="InterPro" id="IPR024370">
    <property type="entry name" value="PBP_domain"/>
</dbReference>